<dbReference type="GeneID" id="111299268"/>
<dbReference type="OrthoDB" id="1893065at2759"/>
<organism evidence="3 4">
    <name type="scientific">Durio zibethinus</name>
    <name type="common">Durian</name>
    <dbReference type="NCBI Taxonomy" id="66656"/>
    <lineage>
        <taxon>Eukaryota</taxon>
        <taxon>Viridiplantae</taxon>
        <taxon>Streptophyta</taxon>
        <taxon>Embryophyta</taxon>
        <taxon>Tracheophyta</taxon>
        <taxon>Spermatophyta</taxon>
        <taxon>Magnoliopsida</taxon>
        <taxon>eudicotyledons</taxon>
        <taxon>Gunneridae</taxon>
        <taxon>Pentapetalae</taxon>
        <taxon>rosids</taxon>
        <taxon>malvids</taxon>
        <taxon>Malvales</taxon>
        <taxon>Malvaceae</taxon>
        <taxon>Helicteroideae</taxon>
        <taxon>Durio</taxon>
    </lineage>
</organism>
<dbReference type="PANTHER" id="PTHR31301">
    <property type="entry name" value="LOB DOMAIN-CONTAINING PROTEIN 4-RELATED"/>
    <property type="match status" value="1"/>
</dbReference>
<dbReference type="InterPro" id="IPR004883">
    <property type="entry name" value="LOB"/>
</dbReference>
<evidence type="ECO:0000313" key="4">
    <source>
        <dbReference type="RefSeq" id="XP_022750089.1"/>
    </source>
</evidence>
<dbReference type="PANTHER" id="PTHR31301:SF112">
    <property type="entry name" value="LOB DOMAIN-CONTAINING PROTEIN 22-LIKE"/>
    <property type="match status" value="1"/>
</dbReference>
<dbReference type="RefSeq" id="XP_022750089.1">
    <property type="nucleotide sequence ID" value="XM_022894354.1"/>
</dbReference>
<dbReference type="Proteomes" id="UP000515121">
    <property type="component" value="Unplaced"/>
</dbReference>
<dbReference type="AlphaFoldDB" id="A0A6P5ZBA1"/>
<keyword evidence="3" id="KW-1185">Reference proteome</keyword>
<evidence type="ECO:0000259" key="2">
    <source>
        <dbReference type="PROSITE" id="PS50891"/>
    </source>
</evidence>
<dbReference type="PROSITE" id="PS51257">
    <property type="entry name" value="PROKAR_LIPOPROTEIN"/>
    <property type="match status" value="1"/>
</dbReference>
<evidence type="ECO:0000313" key="3">
    <source>
        <dbReference type="Proteomes" id="UP000515121"/>
    </source>
</evidence>
<gene>
    <name evidence="4" type="primary">LOC111299268</name>
</gene>
<comment type="similarity">
    <text evidence="1">Belongs to the LOB domain-containing protein family.</text>
</comment>
<protein>
    <submittedName>
        <fullName evidence="4">LOB domain-containing protein 7-like</fullName>
    </submittedName>
</protein>
<proteinExistence type="inferred from homology"/>
<evidence type="ECO:0000256" key="1">
    <source>
        <dbReference type="ARBA" id="ARBA00005474"/>
    </source>
</evidence>
<dbReference type="PROSITE" id="PS50891">
    <property type="entry name" value="LOB"/>
    <property type="match status" value="1"/>
</dbReference>
<feature type="domain" description="LOB" evidence="2">
    <location>
        <begin position="14"/>
        <end position="115"/>
    </location>
</feature>
<dbReference type="Pfam" id="PF03195">
    <property type="entry name" value="LOB"/>
    <property type="match status" value="1"/>
</dbReference>
<reference evidence="4" key="1">
    <citation type="submission" date="2025-08" db="UniProtKB">
        <authorList>
            <consortium name="RefSeq"/>
        </authorList>
    </citation>
    <scope>IDENTIFICATION</scope>
    <source>
        <tissue evidence="4">Fruit stalk</tissue>
    </source>
</reference>
<name>A0A6P5ZBA1_DURZI</name>
<accession>A0A6P5ZBA1</accession>
<dbReference type="KEGG" id="dzi:111299268"/>
<sequence length="286" mass="31544">MQRSAGTNISAASQACAVCKYQRKKCTPNCPLAPFFPASNHKDFLDTRKLFGVRNITKLIEKLDPQQRVIAMKSIIFQANTRANDPVGGCYRIISELQTQIDWYKSELELVRYQLSICKAQAAATQQQSGQQMNMMVQVVDDDQQQVNAIDDQGLEGFNMYDALSVHDHRCQGGEGNIFQDSYAASSSLSPVYNVFDPNSVKVESEASLVPLLYKRALSDVDEDIKPLLAVYDDKGAGAFPLDSKGSNIQCSDKLVSTEEIGSIRHEPKHDLKDAASLLTLTNGKG</sequence>